<keyword evidence="2" id="KW-1185">Reference proteome</keyword>
<name>A0ABY4GGD5_9BACT</name>
<proteinExistence type="predicted"/>
<keyword evidence="1" id="KW-0614">Plasmid</keyword>
<geneLocation type="plasmid" evidence="1 2">
    <name>unnamed5</name>
</geneLocation>
<accession>A0ABY4GGD5</accession>
<organism evidence="1 2">
    <name type="scientific">Hymenobacter volaticus</name>
    <dbReference type="NCBI Taxonomy" id="2932254"/>
    <lineage>
        <taxon>Bacteria</taxon>
        <taxon>Pseudomonadati</taxon>
        <taxon>Bacteroidota</taxon>
        <taxon>Cytophagia</taxon>
        <taxon>Cytophagales</taxon>
        <taxon>Hymenobacteraceae</taxon>
        <taxon>Hymenobacter</taxon>
    </lineage>
</organism>
<reference evidence="1" key="1">
    <citation type="submission" date="2022-04" db="EMBL/GenBank/DDBJ databases">
        <title>Hymenobacter sp. isolated from the air.</title>
        <authorList>
            <person name="Won M."/>
            <person name="Lee C.-M."/>
            <person name="Woen H.-Y."/>
            <person name="Kwon S.-W."/>
        </authorList>
    </citation>
    <scope>NUCLEOTIDE SEQUENCE</scope>
    <source>
        <strain evidence="1">5420S-77</strain>
        <plasmid evidence="1">unnamed5</plasmid>
    </source>
</reference>
<evidence type="ECO:0000313" key="2">
    <source>
        <dbReference type="Proteomes" id="UP000830401"/>
    </source>
</evidence>
<gene>
    <name evidence="1" type="ORF">MUN86_28220</name>
</gene>
<dbReference type="RefSeq" id="WP_245127348.1">
    <property type="nucleotide sequence ID" value="NZ_CP095066.1"/>
</dbReference>
<evidence type="ECO:0008006" key="3">
    <source>
        <dbReference type="Google" id="ProtNLM"/>
    </source>
</evidence>
<protein>
    <recommendedName>
        <fullName evidence="3">EVE domain-containing protein</fullName>
    </recommendedName>
</protein>
<sequence length="47" mass="5665">MAFVRSEPLEMYWLITHLDARKQRYLLPQVPITDPHLLTLLDAFRRV</sequence>
<evidence type="ECO:0000313" key="1">
    <source>
        <dbReference type="EMBL" id="UOQ69529.1"/>
    </source>
</evidence>
<dbReference type="Proteomes" id="UP000830401">
    <property type="component" value="Plasmid unnamed5"/>
</dbReference>
<dbReference type="EMBL" id="CP095066">
    <property type="protein sequence ID" value="UOQ69529.1"/>
    <property type="molecule type" value="Genomic_DNA"/>
</dbReference>